<name>A0AAV8PKD0_ENSVE</name>
<dbReference type="AlphaFoldDB" id="A0AAV8PKD0"/>
<dbReference type="Proteomes" id="UP001222027">
    <property type="component" value="Unassembled WGS sequence"/>
</dbReference>
<evidence type="ECO:0000313" key="2">
    <source>
        <dbReference type="Proteomes" id="UP001222027"/>
    </source>
</evidence>
<reference evidence="1 2" key="1">
    <citation type="submission" date="2022-12" db="EMBL/GenBank/DDBJ databases">
        <title>Chromosome-scale assembly of the Ensete ventricosum genome.</title>
        <authorList>
            <person name="Dussert Y."/>
            <person name="Stocks J."/>
            <person name="Wendawek A."/>
            <person name="Woldeyes F."/>
            <person name="Nichols R.A."/>
            <person name="Borrell J.S."/>
        </authorList>
    </citation>
    <scope>NUCLEOTIDE SEQUENCE [LARGE SCALE GENOMIC DNA]</scope>
    <source>
        <strain evidence="2">cv. Maze</strain>
        <tissue evidence="1">Seeds</tissue>
    </source>
</reference>
<keyword evidence="2" id="KW-1185">Reference proteome</keyword>
<dbReference type="EMBL" id="JAQQAF010000009">
    <property type="protein sequence ID" value="KAJ8458266.1"/>
    <property type="molecule type" value="Genomic_DNA"/>
</dbReference>
<accession>A0AAV8PKD0</accession>
<proteinExistence type="predicted"/>
<protein>
    <submittedName>
        <fullName evidence="1">Uncharacterized protein</fullName>
    </submittedName>
</protein>
<comment type="caution">
    <text evidence="1">The sequence shown here is derived from an EMBL/GenBank/DDBJ whole genome shotgun (WGS) entry which is preliminary data.</text>
</comment>
<organism evidence="1 2">
    <name type="scientific">Ensete ventricosum</name>
    <name type="common">Abyssinian banana</name>
    <name type="synonym">Musa ensete</name>
    <dbReference type="NCBI Taxonomy" id="4639"/>
    <lineage>
        <taxon>Eukaryota</taxon>
        <taxon>Viridiplantae</taxon>
        <taxon>Streptophyta</taxon>
        <taxon>Embryophyta</taxon>
        <taxon>Tracheophyta</taxon>
        <taxon>Spermatophyta</taxon>
        <taxon>Magnoliopsida</taxon>
        <taxon>Liliopsida</taxon>
        <taxon>Zingiberales</taxon>
        <taxon>Musaceae</taxon>
        <taxon>Ensete</taxon>
    </lineage>
</organism>
<evidence type="ECO:0000313" key="1">
    <source>
        <dbReference type="EMBL" id="KAJ8458266.1"/>
    </source>
</evidence>
<gene>
    <name evidence="1" type="ORF">OPV22_031192</name>
</gene>
<sequence length="76" mass="7921">MRDVARYLDGGDAAEVPPVPGPAEYYAAGKSSVGFDDFVHSYPSSFEKVSTCSAAVGEEAAGPAYSPLSRFSQVSL</sequence>